<dbReference type="Proteomes" id="UP001254848">
    <property type="component" value="Unassembled WGS sequence"/>
</dbReference>
<dbReference type="Pfam" id="PF10991">
    <property type="entry name" value="Enc34_ssDNA-bd"/>
    <property type="match status" value="1"/>
</dbReference>
<dbReference type="RefSeq" id="WP_413778801.1">
    <property type="nucleotide sequence ID" value="NZ_JAUOZS010000001.1"/>
</dbReference>
<evidence type="ECO:0000313" key="1">
    <source>
        <dbReference type="EMBL" id="MDT8900246.1"/>
    </source>
</evidence>
<dbReference type="InterPro" id="IPR012340">
    <property type="entry name" value="NA-bd_OB-fold"/>
</dbReference>
<proteinExistence type="predicted"/>
<keyword evidence="2" id="KW-1185">Reference proteome</keyword>
<sequence>MSNTANRVNTGAKGSPTKVVTGVVRLSYANVWEPKSINGGAEKYSVSLIIPKSDTKTIAAIHAAVEAAMEEGRGKFGGKIPNKSALKLPLRDGDIDRPDDEAYAGSYFVNANSNAAPEIVDKSLNPILNRSEVYSGVYARVSVNFYAFNSNGNRGIACGLGNIQKVRDGEPLGGKTSAADDFVSDYDGDDFLE</sequence>
<accession>A0ABU3NWN9</accession>
<reference evidence="1 2" key="1">
    <citation type="submission" date="2023-07" db="EMBL/GenBank/DDBJ databases">
        <title>The novel representative of Negativicutes class, Anaeroselena agilis gen. nov. sp. nov.</title>
        <authorList>
            <person name="Prokofeva M.I."/>
            <person name="Elcheninov A.G."/>
            <person name="Klyukina A."/>
            <person name="Kublanov I.V."/>
            <person name="Frolov E.N."/>
            <person name="Podosokorskaya O.A."/>
        </authorList>
    </citation>
    <scope>NUCLEOTIDE SEQUENCE [LARGE SCALE GENOMIC DNA]</scope>
    <source>
        <strain evidence="1 2">4137-cl</strain>
    </source>
</reference>
<dbReference type="InterPro" id="IPR022595">
    <property type="entry name" value="Enc34_ssDNA-bd"/>
</dbReference>
<dbReference type="SUPFAM" id="SSF50249">
    <property type="entry name" value="Nucleic acid-binding proteins"/>
    <property type="match status" value="1"/>
</dbReference>
<gene>
    <name evidence="1" type="ORF">Q4T40_03205</name>
</gene>
<organism evidence="1 2">
    <name type="scientific">Anaeroselena agilis</name>
    <dbReference type="NCBI Taxonomy" id="3063788"/>
    <lineage>
        <taxon>Bacteria</taxon>
        <taxon>Bacillati</taxon>
        <taxon>Bacillota</taxon>
        <taxon>Negativicutes</taxon>
        <taxon>Acetonemataceae</taxon>
        <taxon>Anaeroselena</taxon>
    </lineage>
</organism>
<dbReference type="Gene3D" id="2.40.50.140">
    <property type="entry name" value="Nucleic acid-binding proteins"/>
    <property type="match status" value="1"/>
</dbReference>
<dbReference type="EMBL" id="JAUOZS010000001">
    <property type="protein sequence ID" value="MDT8900246.1"/>
    <property type="molecule type" value="Genomic_DNA"/>
</dbReference>
<name>A0ABU3NWN9_9FIRM</name>
<evidence type="ECO:0000313" key="2">
    <source>
        <dbReference type="Proteomes" id="UP001254848"/>
    </source>
</evidence>
<protein>
    <submittedName>
        <fullName evidence="1">DUF2815 family protein</fullName>
    </submittedName>
</protein>
<comment type="caution">
    <text evidence="1">The sequence shown here is derived from an EMBL/GenBank/DDBJ whole genome shotgun (WGS) entry which is preliminary data.</text>
</comment>